<gene>
    <name evidence="3" type="ORF">KSP39_PZI010316</name>
</gene>
<feature type="transmembrane region" description="Helical" evidence="2">
    <location>
        <begin position="66"/>
        <end position="85"/>
    </location>
</feature>
<organism evidence="3 4">
    <name type="scientific">Platanthera zijinensis</name>
    <dbReference type="NCBI Taxonomy" id="2320716"/>
    <lineage>
        <taxon>Eukaryota</taxon>
        <taxon>Viridiplantae</taxon>
        <taxon>Streptophyta</taxon>
        <taxon>Embryophyta</taxon>
        <taxon>Tracheophyta</taxon>
        <taxon>Spermatophyta</taxon>
        <taxon>Magnoliopsida</taxon>
        <taxon>Liliopsida</taxon>
        <taxon>Asparagales</taxon>
        <taxon>Orchidaceae</taxon>
        <taxon>Orchidoideae</taxon>
        <taxon>Orchideae</taxon>
        <taxon>Orchidinae</taxon>
        <taxon>Platanthera</taxon>
    </lineage>
</organism>
<keyword evidence="1" id="KW-0677">Repeat</keyword>
<sequence>MEGRESWKLSRAHSCPIRSPMLMRYSSVHNLQASMESFESDDDSEEMKLHSPTSSFFTSFIAGHHLSLLPILLIHFLLLLSVIYLRPQSPFLWKLSLASAAIAAASLVLKGRRKHVRWFIGDEDDGDQENPRDDEKPASEGVQFYRNGRDFYEGEFYRGKSSGSGVYYFGRQGKYEGDWVDGKYDGYGIESWARGGRYQGHYHRGLKHGIGVYKHNNGDSYAGEWFAGRSHGRGVHGCADGSSFMGEFKCGAKHGFGYYRFRNGDRYVGEYFADKIHGFGVYCFANGQSYEGSWHEGQQQGFGTYTFESGEAMAGEWDCGSLKNTLPLADPNVEQATQSARRALEQTLLLSSVEEQVDKAVANALKAAMCARVASVKAVHAGMDN</sequence>
<dbReference type="EMBL" id="JBBWWQ010000008">
    <property type="protein sequence ID" value="KAK8941334.1"/>
    <property type="molecule type" value="Genomic_DNA"/>
</dbReference>
<keyword evidence="2" id="KW-1133">Transmembrane helix</keyword>
<evidence type="ECO:0000256" key="2">
    <source>
        <dbReference type="SAM" id="Phobius"/>
    </source>
</evidence>
<keyword evidence="2" id="KW-0812">Transmembrane</keyword>
<evidence type="ECO:0000256" key="1">
    <source>
        <dbReference type="ARBA" id="ARBA00022737"/>
    </source>
</evidence>
<protein>
    <submittedName>
        <fullName evidence="3">Uncharacterized protein</fullName>
    </submittedName>
</protein>
<dbReference type="Proteomes" id="UP001418222">
    <property type="component" value="Unassembled WGS sequence"/>
</dbReference>
<dbReference type="PANTHER" id="PTHR23084">
    <property type="entry name" value="PHOSPHATIDYLINOSITOL-4-PHOSPHATE 5-KINASE RELATED"/>
    <property type="match status" value="1"/>
</dbReference>
<comment type="caution">
    <text evidence="3">The sequence shown here is derived from an EMBL/GenBank/DDBJ whole genome shotgun (WGS) entry which is preliminary data.</text>
</comment>
<dbReference type="PANTHER" id="PTHR23084:SF176">
    <property type="entry name" value="HISTONE H3 K4-SPECIFIC METHYLTRANSFERASE SET7_9 FAMILY PROTEIN"/>
    <property type="match status" value="1"/>
</dbReference>
<dbReference type="FunFam" id="2.20.110.10:FF:000002">
    <property type="entry name" value="Phosphatidylinositol 4-phosphate 5-kinase 8"/>
    <property type="match status" value="3"/>
</dbReference>
<dbReference type="Pfam" id="PF02493">
    <property type="entry name" value="MORN"/>
    <property type="match status" value="7"/>
</dbReference>
<feature type="transmembrane region" description="Helical" evidence="2">
    <location>
        <begin position="91"/>
        <end position="109"/>
    </location>
</feature>
<dbReference type="GO" id="GO:0016020">
    <property type="term" value="C:membrane"/>
    <property type="evidence" value="ECO:0007669"/>
    <property type="project" value="UniProtKB-ARBA"/>
</dbReference>
<keyword evidence="2" id="KW-0472">Membrane</keyword>
<keyword evidence="4" id="KW-1185">Reference proteome</keyword>
<dbReference type="SMART" id="SM00698">
    <property type="entry name" value="MORN"/>
    <property type="match status" value="7"/>
</dbReference>
<evidence type="ECO:0000313" key="4">
    <source>
        <dbReference type="Proteomes" id="UP001418222"/>
    </source>
</evidence>
<dbReference type="AlphaFoldDB" id="A0AAP0BLV8"/>
<dbReference type="Gene3D" id="2.20.110.10">
    <property type="entry name" value="Histone H3 K4-specific methyltransferase SET7/9 N-terminal domain"/>
    <property type="match status" value="4"/>
</dbReference>
<name>A0AAP0BLV8_9ASPA</name>
<reference evidence="3 4" key="1">
    <citation type="journal article" date="2022" name="Nat. Plants">
        <title>Genomes of leafy and leafless Platanthera orchids illuminate the evolution of mycoheterotrophy.</title>
        <authorList>
            <person name="Li M.H."/>
            <person name="Liu K.W."/>
            <person name="Li Z."/>
            <person name="Lu H.C."/>
            <person name="Ye Q.L."/>
            <person name="Zhang D."/>
            <person name="Wang J.Y."/>
            <person name="Li Y.F."/>
            <person name="Zhong Z.M."/>
            <person name="Liu X."/>
            <person name="Yu X."/>
            <person name="Liu D.K."/>
            <person name="Tu X.D."/>
            <person name="Liu B."/>
            <person name="Hao Y."/>
            <person name="Liao X.Y."/>
            <person name="Jiang Y.T."/>
            <person name="Sun W.H."/>
            <person name="Chen J."/>
            <person name="Chen Y.Q."/>
            <person name="Ai Y."/>
            <person name="Zhai J.W."/>
            <person name="Wu S.S."/>
            <person name="Zhou Z."/>
            <person name="Hsiao Y.Y."/>
            <person name="Wu W.L."/>
            <person name="Chen Y.Y."/>
            <person name="Lin Y.F."/>
            <person name="Hsu J.L."/>
            <person name="Li C.Y."/>
            <person name="Wang Z.W."/>
            <person name="Zhao X."/>
            <person name="Zhong W.Y."/>
            <person name="Ma X.K."/>
            <person name="Ma L."/>
            <person name="Huang J."/>
            <person name="Chen G.Z."/>
            <person name="Huang M.Z."/>
            <person name="Huang L."/>
            <person name="Peng D.H."/>
            <person name="Luo Y.B."/>
            <person name="Zou S.Q."/>
            <person name="Chen S.P."/>
            <person name="Lan S."/>
            <person name="Tsai W.C."/>
            <person name="Van de Peer Y."/>
            <person name="Liu Z.J."/>
        </authorList>
    </citation>
    <scope>NUCLEOTIDE SEQUENCE [LARGE SCALE GENOMIC DNA]</scope>
    <source>
        <strain evidence="3">Lor287</strain>
    </source>
</reference>
<proteinExistence type="predicted"/>
<dbReference type="InterPro" id="IPR003409">
    <property type="entry name" value="MORN"/>
</dbReference>
<dbReference type="SUPFAM" id="SSF82185">
    <property type="entry name" value="Histone H3 K4-specific methyltransferase SET7/9 N-terminal domain"/>
    <property type="match status" value="2"/>
</dbReference>
<accession>A0AAP0BLV8</accession>
<evidence type="ECO:0000313" key="3">
    <source>
        <dbReference type="EMBL" id="KAK8941334.1"/>
    </source>
</evidence>